<evidence type="ECO:0000313" key="5">
    <source>
        <dbReference type="EMBL" id="CAA9408601.1"/>
    </source>
</evidence>
<dbReference type="PANTHER" id="PTHR12526">
    <property type="entry name" value="GLYCOSYLTRANSFERASE"/>
    <property type="match status" value="1"/>
</dbReference>
<dbReference type="CDD" id="cd03801">
    <property type="entry name" value="GT4_PimA-like"/>
    <property type="match status" value="1"/>
</dbReference>
<dbReference type="GO" id="GO:0016757">
    <property type="term" value="F:glycosyltransferase activity"/>
    <property type="evidence" value="ECO:0007669"/>
    <property type="project" value="UniProtKB-KW"/>
</dbReference>
<name>A0A6J4P886_9ACTN</name>
<dbReference type="InterPro" id="IPR001296">
    <property type="entry name" value="Glyco_trans_1"/>
</dbReference>
<accession>A0A6J4P886</accession>
<keyword evidence="2 5" id="KW-0808">Transferase</keyword>
<dbReference type="InterPro" id="IPR028098">
    <property type="entry name" value="Glyco_trans_4-like_N"/>
</dbReference>
<dbReference type="Gene3D" id="3.40.50.2000">
    <property type="entry name" value="Glycogen Phosphorylase B"/>
    <property type="match status" value="2"/>
</dbReference>
<organism evidence="5">
    <name type="scientific">uncultured Propionibacteriaceae bacterium</name>
    <dbReference type="NCBI Taxonomy" id="257457"/>
    <lineage>
        <taxon>Bacteria</taxon>
        <taxon>Bacillati</taxon>
        <taxon>Actinomycetota</taxon>
        <taxon>Actinomycetes</taxon>
        <taxon>Propionibacteriales</taxon>
        <taxon>Propionibacteriaceae</taxon>
        <taxon>environmental samples</taxon>
    </lineage>
</organism>
<evidence type="ECO:0000256" key="1">
    <source>
        <dbReference type="ARBA" id="ARBA00022676"/>
    </source>
</evidence>
<sequence>MRVAQVLTASEGGIGRHVASLVPRLVDRGHQVTVYCPDSTAQAHDFAALAVRPGVEIWPLSHLRRARVADVVHAHGYKAGALALVACAVGGPSVVVTWHNAILGRGRRRLVGQLSQRLVARGAALTLGASSDLVDQARHLGARAARLWPVAAPVLPAVGSDRTRLRAELGLTDGDVLVLTVGRLAPQKNLDLVLDTAGRLKDRSWLRFGIVGGGPEAERLAVRIEAESLPVDLLGHRPDIAALLDAADIALLTSTWEARALVAQEALLAGLPLVSTRVGGIEELVGDAALLVPPDDAAAAAAALLELAEDPVRRAALAAAGRVRAATWPDEDAVADDVVAAYVDVLGPQPTCPLGNDVE</sequence>
<feature type="domain" description="Glycosyltransferase subfamily 4-like N-terminal" evidence="4">
    <location>
        <begin position="12"/>
        <end position="147"/>
    </location>
</feature>
<dbReference type="AlphaFoldDB" id="A0A6J4P886"/>
<protein>
    <submittedName>
        <fullName evidence="5">Glycosyltransferase</fullName>
    </submittedName>
</protein>
<dbReference type="Pfam" id="PF13579">
    <property type="entry name" value="Glyco_trans_4_4"/>
    <property type="match status" value="1"/>
</dbReference>
<reference evidence="5" key="1">
    <citation type="submission" date="2020-02" db="EMBL/GenBank/DDBJ databases">
        <authorList>
            <person name="Meier V. D."/>
        </authorList>
    </citation>
    <scope>NUCLEOTIDE SEQUENCE</scope>
    <source>
        <strain evidence="5">AVDCRST_MAG75</strain>
    </source>
</reference>
<evidence type="ECO:0000259" key="4">
    <source>
        <dbReference type="Pfam" id="PF13579"/>
    </source>
</evidence>
<dbReference type="PANTHER" id="PTHR12526:SF510">
    <property type="entry name" value="D-INOSITOL 3-PHOSPHATE GLYCOSYLTRANSFERASE"/>
    <property type="match status" value="1"/>
</dbReference>
<evidence type="ECO:0000259" key="3">
    <source>
        <dbReference type="Pfam" id="PF00534"/>
    </source>
</evidence>
<evidence type="ECO:0000256" key="2">
    <source>
        <dbReference type="ARBA" id="ARBA00022679"/>
    </source>
</evidence>
<dbReference type="Pfam" id="PF00534">
    <property type="entry name" value="Glycos_transf_1"/>
    <property type="match status" value="1"/>
</dbReference>
<proteinExistence type="predicted"/>
<dbReference type="EMBL" id="CADCUO010000184">
    <property type="protein sequence ID" value="CAA9408601.1"/>
    <property type="molecule type" value="Genomic_DNA"/>
</dbReference>
<keyword evidence="1" id="KW-0328">Glycosyltransferase</keyword>
<feature type="domain" description="Glycosyl transferase family 1" evidence="3">
    <location>
        <begin position="161"/>
        <end position="322"/>
    </location>
</feature>
<dbReference type="SUPFAM" id="SSF53756">
    <property type="entry name" value="UDP-Glycosyltransferase/glycogen phosphorylase"/>
    <property type="match status" value="1"/>
</dbReference>
<gene>
    <name evidence="5" type="ORF">AVDCRST_MAG75-2596</name>
</gene>